<dbReference type="OrthoDB" id="426718at2759"/>
<feature type="signal peptide" evidence="2">
    <location>
        <begin position="1"/>
        <end position="16"/>
    </location>
</feature>
<accession>Q22SH0</accession>
<evidence type="ECO:0000259" key="3">
    <source>
        <dbReference type="Pfam" id="PF01764"/>
    </source>
</evidence>
<dbReference type="eggNOG" id="KOG4569">
    <property type="taxonomic scope" value="Eukaryota"/>
</dbReference>
<protein>
    <submittedName>
        <fullName evidence="4">Lipase family protein</fullName>
    </submittedName>
</protein>
<dbReference type="GeneID" id="7832396"/>
<reference evidence="5" key="1">
    <citation type="journal article" date="2006" name="PLoS Biol.">
        <title>Macronuclear genome sequence of the ciliate Tetrahymena thermophila, a model eukaryote.</title>
        <authorList>
            <person name="Eisen J.A."/>
            <person name="Coyne R.S."/>
            <person name="Wu M."/>
            <person name="Wu D."/>
            <person name="Thiagarajan M."/>
            <person name="Wortman J.R."/>
            <person name="Badger J.H."/>
            <person name="Ren Q."/>
            <person name="Amedeo P."/>
            <person name="Jones K.M."/>
            <person name="Tallon L.J."/>
            <person name="Delcher A.L."/>
            <person name="Salzberg S.L."/>
            <person name="Silva J.C."/>
            <person name="Haas B.J."/>
            <person name="Majoros W.H."/>
            <person name="Farzad M."/>
            <person name="Carlton J.M."/>
            <person name="Smith R.K. Jr."/>
            <person name="Garg J."/>
            <person name="Pearlman R.E."/>
            <person name="Karrer K.M."/>
            <person name="Sun L."/>
            <person name="Manning G."/>
            <person name="Elde N.C."/>
            <person name="Turkewitz A.P."/>
            <person name="Asai D.J."/>
            <person name="Wilkes D.E."/>
            <person name="Wang Y."/>
            <person name="Cai H."/>
            <person name="Collins K."/>
            <person name="Stewart B.A."/>
            <person name="Lee S.R."/>
            <person name="Wilamowska K."/>
            <person name="Weinberg Z."/>
            <person name="Ruzzo W.L."/>
            <person name="Wloga D."/>
            <person name="Gaertig J."/>
            <person name="Frankel J."/>
            <person name="Tsao C.-C."/>
            <person name="Gorovsky M.A."/>
            <person name="Keeling P.J."/>
            <person name="Waller R.F."/>
            <person name="Patron N.J."/>
            <person name="Cherry J.M."/>
            <person name="Stover N.A."/>
            <person name="Krieger C.J."/>
            <person name="del Toro C."/>
            <person name="Ryder H.F."/>
            <person name="Williamson S.C."/>
            <person name="Barbeau R.A."/>
            <person name="Hamilton E.P."/>
            <person name="Orias E."/>
        </authorList>
    </citation>
    <scope>NUCLEOTIDE SEQUENCE [LARGE SCALE GENOMIC DNA]</scope>
    <source>
        <strain evidence="5">SB210</strain>
    </source>
</reference>
<proteinExistence type="predicted"/>
<dbReference type="Gene3D" id="3.40.50.1820">
    <property type="entry name" value="alpha/beta hydrolase"/>
    <property type="match status" value="1"/>
</dbReference>
<feature type="domain" description="Fungal lipase-type" evidence="3">
    <location>
        <begin position="84"/>
        <end position="218"/>
    </location>
</feature>
<dbReference type="ESTHER" id="tetts-q22sh0">
    <property type="family name" value="Lipase_3"/>
</dbReference>
<dbReference type="KEGG" id="tet:TTHERM_00002660"/>
<dbReference type="InterPro" id="IPR051218">
    <property type="entry name" value="Sec_MonoDiacylglyc_Lipase"/>
</dbReference>
<dbReference type="Proteomes" id="UP000009168">
    <property type="component" value="Unassembled WGS sequence"/>
</dbReference>
<dbReference type="EMBL" id="GG662845">
    <property type="protein sequence ID" value="EAR87802.2"/>
    <property type="molecule type" value="Genomic_DNA"/>
</dbReference>
<dbReference type="InterPro" id="IPR029058">
    <property type="entry name" value="AB_hydrolase_fold"/>
</dbReference>
<dbReference type="Pfam" id="PF01764">
    <property type="entry name" value="Lipase_3"/>
    <property type="match status" value="1"/>
</dbReference>
<organism evidence="4 5">
    <name type="scientific">Tetrahymena thermophila (strain SB210)</name>
    <dbReference type="NCBI Taxonomy" id="312017"/>
    <lineage>
        <taxon>Eukaryota</taxon>
        <taxon>Sar</taxon>
        <taxon>Alveolata</taxon>
        <taxon>Ciliophora</taxon>
        <taxon>Intramacronucleata</taxon>
        <taxon>Oligohymenophorea</taxon>
        <taxon>Hymenostomatida</taxon>
        <taxon>Tetrahymenina</taxon>
        <taxon>Tetrahymenidae</taxon>
        <taxon>Tetrahymena</taxon>
    </lineage>
</organism>
<dbReference type="InterPro" id="IPR002921">
    <property type="entry name" value="Fungal_lipase-type"/>
</dbReference>
<dbReference type="SUPFAM" id="SSF53474">
    <property type="entry name" value="alpha/beta-Hydrolases"/>
    <property type="match status" value="1"/>
</dbReference>
<feature type="chain" id="PRO_5004201138" evidence="2">
    <location>
        <begin position="17"/>
        <end position="287"/>
    </location>
</feature>
<dbReference type="AlphaFoldDB" id="Q22SH0"/>
<dbReference type="PANTHER" id="PTHR45856:SF25">
    <property type="entry name" value="FUNGAL LIPASE-LIKE DOMAIN-CONTAINING PROTEIN"/>
    <property type="match status" value="1"/>
</dbReference>
<feature type="coiled-coil region" evidence="1">
    <location>
        <begin position="121"/>
        <end position="148"/>
    </location>
</feature>
<evidence type="ECO:0000256" key="1">
    <source>
        <dbReference type="SAM" id="Coils"/>
    </source>
</evidence>
<sequence>MMKTLILLILVTLSQCIQYNETESIQLAAYSLSSYCKSDNLSPYNCGKICERSGELSDVQFMNDYEQNLFGYIGYQPQKNQILVVFRGSILSDKKNVLIDLDILKINYPFCQNCKVSKGFLGAYQKLKSQANKLIQEYKQRYNDAQIVATGHSLGAALASLFVVDVFETFNYQVDYMFTFGSPRVGNQHFANYFNQIISPDNNFRVFKGKDSIARFPSSTIGYNHFGQGVYYDEQDNYIFCQNEFDANCNQYYFWQLNFADHQKYVKCTFSQFRGDQMCTGSKNENI</sequence>
<name>Q22SH0_TETTS</name>
<evidence type="ECO:0000313" key="5">
    <source>
        <dbReference type="Proteomes" id="UP000009168"/>
    </source>
</evidence>
<dbReference type="InParanoid" id="Q22SH0"/>
<dbReference type="CDD" id="cd00519">
    <property type="entry name" value="Lipase_3"/>
    <property type="match status" value="1"/>
</dbReference>
<keyword evidence="1" id="KW-0175">Coiled coil</keyword>
<dbReference type="GO" id="GO:0006629">
    <property type="term" value="P:lipid metabolic process"/>
    <property type="evidence" value="ECO:0007669"/>
    <property type="project" value="InterPro"/>
</dbReference>
<dbReference type="PANTHER" id="PTHR45856">
    <property type="entry name" value="ALPHA/BETA-HYDROLASES SUPERFAMILY PROTEIN"/>
    <property type="match status" value="1"/>
</dbReference>
<dbReference type="RefSeq" id="XP_001008047.2">
    <property type="nucleotide sequence ID" value="XM_001008047.3"/>
</dbReference>
<dbReference type="HOGENOM" id="CLU_008972_0_0_1"/>
<keyword evidence="5" id="KW-1185">Reference proteome</keyword>
<keyword evidence="2" id="KW-0732">Signal</keyword>
<evidence type="ECO:0000256" key="2">
    <source>
        <dbReference type="SAM" id="SignalP"/>
    </source>
</evidence>
<evidence type="ECO:0000313" key="4">
    <source>
        <dbReference type="EMBL" id="EAR87802.2"/>
    </source>
</evidence>
<gene>
    <name evidence="4" type="ORF">TTHERM_00002660</name>
</gene>